<dbReference type="AlphaFoldDB" id="A0A9X4M8D5"/>
<proteinExistence type="predicted"/>
<feature type="compositionally biased region" description="Polar residues" evidence="1">
    <location>
        <begin position="43"/>
        <end position="62"/>
    </location>
</feature>
<feature type="region of interest" description="Disordered" evidence="1">
    <location>
        <begin position="28"/>
        <end position="74"/>
    </location>
</feature>
<evidence type="ECO:0000256" key="1">
    <source>
        <dbReference type="SAM" id="MobiDB-lite"/>
    </source>
</evidence>
<keyword evidence="3" id="KW-1185">Reference proteome</keyword>
<gene>
    <name evidence="2" type="ORF">FEV09_13860</name>
</gene>
<feature type="compositionally biased region" description="Basic residues" evidence="1">
    <location>
        <begin position="64"/>
        <end position="74"/>
    </location>
</feature>
<reference evidence="2" key="1">
    <citation type="submission" date="2019-05" db="EMBL/GenBank/DDBJ databases">
        <title>Whole genome sequencing of Pseudanabaena catenata USMAC16.</title>
        <authorList>
            <person name="Khan Z."/>
            <person name="Omar W.M."/>
            <person name="Convey P."/>
            <person name="Merican F."/>
            <person name="Najimudin N."/>
        </authorList>
    </citation>
    <scope>NUCLEOTIDE SEQUENCE</scope>
    <source>
        <strain evidence="2">USMAC16</strain>
    </source>
</reference>
<accession>A0A9X4M8D5</accession>
<protein>
    <submittedName>
        <fullName evidence="2">Uncharacterized protein</fullName>
    </submittedName>
</protein>
<evidence type="ECO:0000313" key="2">
    <source>
        <dbReference type="EMBL" id="MDG3495638.1"/>
    </source>
</evidence>
<dbReference type="Proteomes" id="UP001152872">
    <property type="component" value="Unassembled WGS sequence"/>
</dbReference>
<organism evidence="2 3">
    <name type="scientific">Pseudanabaena catenata USMAC16</name>
    <dbReference type="NCBI Taxonomy" id="1855837"/>
    <lineage>
        <taxon>Bacteria</taxon>
        <taxon>Bacillati</taxon>
        <taxon>Cyanobacteriota</taxon>
        <taxon>Cyanophyceae</taxon>
        <taxon>Pseudanabaenales</taxon>
        <taxon>Pseudanabaenaceae</taxon>
        <taxon>Pseudanabaena</taxon>
    </lineage>
</organism>
<sequence>MTPLLLVDSAWSESAKINQKKVRSMSVNGYVKKDGTRVKPHNRTTPSSSKKDNWSTIGNVNPHNGKKGTKRSYP</sequence>
<dbReference type="EMBL" id="VBTY01000114">
    <property type="protein sequence ID" value="MDG3495638.1"/>
    <property type="molecule type" value="Genomic_DNA"/>
</dbReference>
<comment type="caution">
    <text evidence="2">The sequence shown here is derived from an EMBL/GenBank/DDBJ whole genome shotgun (WGS) entry which is preliminary data.</text>
</comment>
<evidence type="ECO:0000313" key="3">
    <source>
        <dbReference type="Proteomes" id="UP001152872"/>
    </source>
</evidence>
<dbReference type="RefSeq" id="WP_144052518.1">
    <property type="nucleotide sequence ID" value="NZ_VBTY01000114.1"/>
</dbReference>
<name>A0A9X4M8D5_9CYAN</name>